<dbReference type="InterPro" id="IPR006094">
    <property type="entry name" value="Oxid_FAD_bind_N"/>
</dbReference>
<dbReference type="InterPro" id="IPR016169">
    <property type="entry name" value="FAD-bd_PCMH_sub2"/>
</dbReference>
<dbReference type="PANTHER" id="PTHR42934">
    <property type="entry name" value="GLYCOLATE OXIDASE SUBUNIT GLCD"/>
    <property type="match status" value="1"/>
</dbReference>
<evidence type="ECO:0000313" key="7">
    <source>
        <dbReference type="EMBL" id="WWQ61000.1"/>
    </source>
</evidence>
<keyword evidence="3" id="KW-0285">Flavoprotein</keyword>
<evidence type="ECO:0000256" key="1">
    <source>
        <dbReference type="ARBA" id="ARBA00001974"/>
    </source>
</evidence>
<feature type="domain" description="FAD-binding PCMH-type" evidence="6">
    <location>
        <begin position="22"/>
        <end position="201"/>
    </location>
</feature>
<dbReference type="Proteomes" id="UP001432202">
    <property type="component" value="Chromosome"/>
</dbReference>
<dbReference type="EMBL" id="CP146016">
    <property type="protein sequence ID" value="WWQ61000.1"/>
    <property type="molecule type" value="Genomic_DNA"/>
</dbReference>
<keyword evidence="4" id="KW-0274">FAD</keyword>
<dbReference type="AlphaFoldDB" id="A0AAX4L312"/>
<proteinExistence type="inferred from homology"/>
<dbReference type="InterPro" id="IPR016171">
    <property type="entry name" value="Vanillyl_alc_oxidase_C-sub2"/>
</dbReference>
<dbReference type="InterPro" id="IPR016166">
    <property type="entry name" value="FAD-bd_PCMH"/>
</dbReference>
<evidence type="ECO:0000256" key="2">
    <source>
        <dbReference type="ARBA" id="ARBA00008000"/>
    </source>
</evidence>
<dbReference type="Pfam" id="PF01565">
    <property type="entry name" value="FAD_binding_4"/>
    <property type="match status" value="1"/>
</dbReference>
<evidence type="ECO:0000259" key="6">
    <source>
        <dbReference type="PROSITE" id="PS51387"/>
    </source>
</evidence>
<dbReference type="Gene3D" id="3.30.70.2740">
    <property type="match status" value="1"/>
</dbReference>
<dbReference type="InterPro" id="IPR004113">
    <property type="entry name" value="FAD-bd_oxidored_4_C"/>
</dbReference>
<dbReference type="FunFam" id="3.30.70.2740:FF:000001">
    <property type="entry name" value="D-lactate dehydrogenase mitochondrial"/>
    <property type="match status" value="1"/>
</dbReference>
<dbReference type="PANTHER" id="PTHR42934:SF2">
    <property type="entry name" value="GLYCOLATE OXIDASE SUBUNIT GLCD"/>
    <property type="match status" value="1"/>
</dbReference>
<keyword evidence="5" id="KW-0560">Oxidoreductase</keyword>
<dbReference type="GO" id="GO:0071949">
    <property type="term" value="F:FAD binding"/>
    <property type="evidence" value="ECO:0007669"/>
    <property type="project" value="InterPro"/>
</dbReference>
<evidence type="ECO:0000256" key="5">
    <source>
        <dbReference type="ARBA" id="ARBA00023002"/>
    </source>
</evidence>
<dbReference type="SUPFAM" id="SSF55103">
    <property type="entry name" value="FAD-linked oxidases, C-terminal domain"/>
    <property type="match status" value="1"/>
</dbReference>
<dbReference type="Gene3D" id="3.30.465.10">
    <property type="match status" value="1"/>
</dbReference>
<dbReference type="Gene3D" id="1.10.45.10">
    <property type="entry name" value="Vanillyl-alcohol Oxidase, Chain A, domain 4"/>
    <property type="match status" value="1"/>
</dbReference>
<gene>
    <name evidence="7" type="ORF">V6M85_02655</name>
</gene>
<keyword evidence="8" id="KW-1185">Reference proteome</keyword>
<dbReference type="InterPro" id="IPR016164">
    <property type="entry name" value="FAD-linked_Oxase-like_C"/>
</dbReference>
<reference evidence="7 8" key="1">
    <citation type="submission" date="2024-02" db="EMBL/GenBank/DDBJ databases">
        <title>STSV induces naive adaptation in Sulfolobus.</title>
        <authorList>
            <person name="Xiang X."/>
            <person name="Song M."/>
        </authorList>
    </citation>
    <scope>NUCLEOTIDE SEQUENCE [LARGE SCALE GENOMIC DNA]</scope>
    <source>
        <strain evidence="7 8">RT2</strain>
    </source>
</reference>
<dbReference type="GeneID" id="89335633"/>
<organism evidence="7 8">
    <name type="scientific">Sulfolobus tengchongensis</name>
    <dbReference type="NCBI Taxonomy" id="207809"/>
    <lineage>
        <taxon>Archaea</taxon>
        <taxon>Thermoproteota</taxon>
        <taxon>Thermoprotei</taxon>
        <taxon>Sulfolobales</taxon>
        <taxon>Sulfolobaceae</taxon>
        <taxon>Sulfolobus</taxon>
    </lineage>
</organism>
<dbReference type="SUPFAM" id="SSF56176">
    <property type="entry name" value="FAD-binding/transporter-associated domain-like"/>
    <property type="match status" value="1"/>
</dbReference>
<dbReference type="InterPro" id="IPR051914">
    <property type="entry name" value="FAD-linked_OxidoTrans_Type4"/>
</dbReference>
<comment type="similarity">
    <text evidence="2">Belongs to the FAD-binding oxidoreductase/transferase type 4 family.</text>
</comment>
<accession>A0AAX4L312</accession>
<dbReference type="Pfam" id="PF02913">
    <property type="entry name" value="FAD-oxidase_C"/>
    <property type="match status" value="1"/>
</dbReference>
<sequence>MDFKELEDIEHKIEEREDFSGEKVRPLIIFFPKNEEEVVRIVKFARKVKIPIIPWGSGTNLTGAASCDKNCILIDMSKMNKILEINDVDWYVRVQPGIKLIDLFEELEKKGFMLPPDPASFFLCSVGGAVAESSGGMKGVRHGSFREWVLALRVVLPDGEVIKVGEPLRKNRAGYDLVHLFVGSEGTLGVITEIWLRIIPLPKRKMVMISALLKDFESVGEVIVGLRKNRILPELSEYVDADVVRALNKHLNANLKETEGGMLLISIEEDMVNDVLKVLEGKTIDVKVAEGEEAEKLYSLRAQAAIAVKAESGNVFYAEDIVVPVSKLPEAIRRLKEIGRKYNTKFYVISHIGDGNLHPNIIIEDKDTRERAFEEIARMAIELGGSVSGEHGIGVQKAKLMAEQIAKHNGIRVLDLMYQIKKLIDPDDIMNPNKYVELAYKFLNNSSN</sequence>
<comment type="cofactor">
    <cofactor evidence="1">
        <name>FAD</name>
        <dbReference type="ChEBI" id="CHEBI:57692"/>
    </cofactor>
</comment>
<protein>
    <submittedName>
        <fullName evidence="7">FAD-linked oxidase C-terminal domain-containing protein</fullName>
    </submittedName>
</protein>
<evidence type="ECO:0000256" key="3">
    <source>
        <dbReference type="ARBA" id="ARBA00022630"/>
    </source>
</evidence>
<dbReference type="PROSITE" id="PS51387">
    <property type="entry name" value="FAD_PCMH"/>
    <property type="match status" value="1"/>
</dbReference>
<evidence type="ECO:0000256" key="4">
    <source>
        <dbReference type="ARBA" id="ARBA00022827"/>
    </source>
</evidence>
<dbReference type="RefSeq" id="WP_338602654.1">
    <property type="nucleotide sequence ID" value="NZ_CP146016.1"/>
</dbReference>
<name>A0AAX4L312_9CREN</name>
<evidence type="ECO:0000313" key="8">
    <source>
        <dbReference type="Proteomes" id="UP001432202"/>
    </source>
</evidence>
<dbReference type="GO" id="GO:0016491">
    <property type="term" value="F:oxidoreductase activity"/>
    <property type="evidence" value="ECO:0007669"/>
    <property type="project" value="UniProtKB-KW"/>
</dbReference>
<dbReference type="InterPro" id="IPR036318">
    <property type="entry name" value="FAD-bd_PCMH-like_sf"/>
</dbReference>